<dbReference type="AlphaFoldDB" id="A0A432MPV8"/>
<evidence type="ECO:0000256" key="4">
    <source>
        <dbReference type="ARBA" id="ARBA00022692"/>
    </source>
</evidence>
<dbReference type="Proteomes" id="UP000280296">
    <property type="component" value="Unassembled WGS sequence"/>
</dbReference>
<keyword evidence="5" id="KW-0448">Lipopolysaccharide biosynthesis</keyword>
<dbReference type="Pfam" id="PF00535">
    <property type="entry name" value="Glycos_transf_2"/>
    <property type="match status" value="1"/>
</dbReference>
<dbReference type="PANTHER" id="PTHR48090">
    <property type="entry name" value="UNDECAPRENYL-PHOSPHATE 4-DEOXY-4-FORMAMIDO-L-ARABINOSE TRANSFERASE-RELATED"/>
    <property type="match status" value="1"/>
</dbReference>
<evidence type="ECO:0000256" key="2">
    <source>
        <dbReference type="ARBA" id="ARBA00022676"/>
    </source>
</evidence>
<keyword evidence="7 9" id="KW-0472">Membrane</keyword>
<dbReference type="RefSeq" id="WP_126723851.1">
    <property type="nucleotide sequence ID" value="NZ_RYZH01000004.1"/>
</dbReference>
<dbReference type="GO" id="GO:0009103">
    <property type="term" value="P:lipopolysaccharide biosynthetic process"/>
    <property type="evidence" value="ECO:0007669"/>
    <property type="project" value="UniProtKB-KW"/>
</dbReference>
<evidence type="ECO:0000256" key="1">
    <source>
        <dbReference type="ARBA" id="ARBA00022475"/>
    </source>
</evidence>
<dbReference type="Gene3D" id="3.90.550.10">
    <property type="entry name" value="Spore Coat Polysaccharide Biosynthesis Protein SpsA, Chain A"/>
    <property type="match status" value="1"/>
</dbReference>
<feature type="compositionally biased region" description="Basic and acidic residues" evidence="8">
    <location>
        <begin position="317"/>
        <end position="330"/>
    </location>
</feature>
<accession>A0A432MPV8</accession>
<evidence type="ECO:0000256" key="8">
    <source>
        <dbReference type="SAM" id="MobiDB-lite"/>
    </source>
</evidence>
<dbReference type="EMBL" id="RYZH01000004">
    <property type="protein sequence ID" value="RUL89116.1"/>
    <property type="molecule type" value="Genomic_DNA"/>
</dbReference>
<dbReference type="InterPro" id="IPR001173">
    <property type="entry name" value="Glyco_trans_2-like"/>
</dbReference>
<reference evidence="11 12" key="1">
    <citation type="submission" date="2018-12" db="EMBL/GenBank/DDBJ databases">
        <authorList>
            <person name="Toschakov S.V."/>
        </authorList>
    </citation>
    <scope>NUCLEOTIDE SEQUENCE [LARGE SCALE GENOMIC DNA]</scope>
    <source>
        <strain evidence="11 12">GM2012</strain>
    </source>
</reference>
<evidence type="ECO:0000313" key="12">
    <source>
        <dbReference type="Proteomes" id="UP000280296"/>
    </source>
</evidence>
<dbReference type="GO" id="GO:0099621">
    <property type="term" value="F:undecaprenyl-phosphate 4-deoxy-4-formamido-L-arabinose transferase activity"/>
    <property type="evidence" value="ECO:0007669"/>
    <property type="project" value="TreeGrafter"/>
</dbReference>
<comment type="caution">
    <text evidence="11">The sequence shown here is derived from an EMBL/GenBank/DDBJ whole genome shotgun (WGS) entry which is preliminary data.</text>
</comment>
<feature type="domain" description="Glycosyltransferase 2-like" evidence="10">
    <location>
        <begin position="3"/>
        <end position="169"/>
    </location>
</feature>
<evidence type="ECO:0000259" key="10">
    <source>
        <dbReference type="Pfam" id="PF00535"/>
    </source>
</evidence>
<evidence type="ECO:0000256" key="3">
    <source>
        <dbReference type="ARBA" id="ARBA00022679"/>
    </source>
</evidence>
<dbReference type="InterPro" id="IPR029044">
    <property type="entry name" value="Nucleotide-diphossugar_trans"/>
</dbReference>
<reference evidence="11 12" key="2">
    <citation type="submission" date="2019-01" db="EMBL/GenBank/DDBJ databases">
        <title>Tautonia sociabilis, a novel thermotolerant planctomycete of Isosphaeraceae family, isolated from a 4000 m deep subterranean habitat.</title>
        <authorList>
            <person name="Kovaleva O.L."/>
            <person name="Elcheninov A.G."/>
            <person name="Van Heerden E."/>
            <person name="Toshchakov S.V."/>
            <person name="Novikov A."/>
            <person name="Bonch-Osmolovskaya E.A."/>
            <person name="Kublanov I.V."/>
        </authorList>
    </citation>
    <scope>NUCLEOTIDE SEQUENCE [LARGE SCALE GENOMIC DNA]</scope>
    <source>
        <strain evidence="11 12">GM2012</strain>
    </source>
</reference>
<keyword evidence="3 11" id="KW-0808">Transferase</keyword>
<dbReference type="SUPFAM" id="SSF53448">
    <property type="entry name" value="Nucleotide-diphospho-sugar transferases"/>
    <property type="match status" value="1"/>
</dbReference>
<keyword evidence="4 9" id="KW-0812">Transmembrane</keyword>
<keyword evidence="12" id="KW-1185">Reference proteome</keyword>
<dbReference type="InterPro" id="IPR050256">
    <property type="entry name" value="Glycosyltransferase_2"/>
</dbReference>
<feature type="region of interest" description="Disordered" evidence="8">
    <location>
        <begin position="317"/>
        <end position="342"/>
    </location>
</feature>
<feature type="transmembrane region" description="Helical" evidence="9">
    <location>
        <begin position="275"/>
        <end position="296"/>
    </location>
</feature>
<evidence type="ECO:0000313" key="11">
    <source>
        <dbReference type="EMBL" id="RUL89116.1"/>
    </source>
</evidence>
<dbReference type="GO" id="GO:0005886">
    <property type="term" value="C:plasma membrane"/>
    <property type="evidence" value="ECO:0007669"/>
    <property type="project" value="TreeGrafter"/>
</dbReference>
<keyword evidence="2" id="KW-0328">Glycosyltransferase</keyword>
<keyword evidence="6 9" id="KW-1133">Transmembrane helix</keyword>
<proteinExistence type="predicted"/>
<dbReference type="PANTHER" id="PTHR48090:SF3">
    <property type="entry name" value="UNDECAPRENYL-PHOSPHATE 4-DEOXY-4-FORMAMIDO-L-ARABINOSE TRANSFERASE"/>
    <property type="match status" value="1"/>
</dbReference>
<organism evidence="11 12">
    <name type="scientific">Tautonia sociabilis</name>
    <dbReference type="NCBI Taxonomy" id="2080755"/>
    <lineage>
        <taxon>Bacteria</taxon>
        <taxon>Pseudomonadati</taxon>
        <taxon>Planctomycetota</taxon>
        <taxon>Planctomycetia</taxon>
        <taxon>Isosphaerales</taxon>
        <taxon>Isosphaeraceae</taxon>
        <taxon>Tautonia</taxon>
    </lineage>
</organism>
<protein>
    <submittedName>
        <fullName evidence="11">Glycosyltransferase</fullName>
    </submittedName>
</protein>
<evidence type="ECO:0000256" key="6">
    <source>
        <dbReference type="ARBA" id="ARBA00022989"/>
    </source>
</evidence>
<evidence type="ECO:0000256" key="5">
    <source>
        <dbReference type="ARBA" id="ARBA00022985"/>
    </source>
</evidence>
<evidence type="ECO:0000256" key="7">
    <source>
        <dbReference type="ARBA" id="ARBA00023136"/>
    </source>
</evidence>
<evidence type="ECO:0000256" key="9">
    <source>
        <dbReference type="SAM" id="Phobius"/>
    </source>
</evidence>
<dbReference type="OrthoDB" id="9807778at2"/>
<feature type="transmembrane region" description="Helical" evidence="9">
    <location>
        <begin position="234"/>
        <end position="255"/>
    </location>
</feature>
<keyword evidence="1" id="KW-1003">Cell membrane</keyword>
<name>A0A432MPV8_9BACT</name>
<dbReference type="CDD" id="cd04187">
    <property type="entry name" value="DPM1_like_bac"/>
    <property type="match status" value="1"/>
</dbReference>
<sequence length="342" mass="37931">MISFVIPVYNERDSLAALLGELARVVESHRLGDAEFIFVDDGSRDGSWSVLRDLAAGDPRVRAIRFRRNFGKAAALTAGFSNATGAVVFTLDADLQDDPAEVPRFLDKLEEGDGLDVVSGWKRTRHDPRHKVLPSRVFNRMVSVLTGTHLHDHNCGFKCYRAEVLREVFVYGELHRFVPVLAHARGFRVGEIEVRHRSRKFGRSKYGFSRFLKGFLDLLTVRFLTRFGQRPQHVLGGVGLVLLLIGGAGMAYLAALWVVDHWVRGVDHPIGTRPLLIYSTALLVVGTQLLSLGVLAEMITSYNLRAEDTYSIAERLGPRSDTIDGRDDPSSRPAPASAVEGD</sequence>
<gene>
    <name evidence="11" type="ORF">TsocGM_03085</name>
</gene>